<dbReference type="Proteomes" id="UP000515561">
    <property type="component" value="Chromosome"/>
</dbReference>
<dbReference type="Gene3D" id="2.30.110.50">
    <property type="match status" value="1"/>
</dbReference>
<dbReference type="KEGG" id="acel:acsn021_02600"/>
<dbReference type="EMBL" id="AP023367">
    <property type="protein sequence ID" value="BCJ92691.1"/>
    <property type="molecule type" value="Genomic_DNA"/>
</dbReference>
<evidence type="ECO:0000313" key="1">
    <source>
        <dbReference type="EMBL" id="BCJ92691.1"/>
    </source>
</evidence>
<gene>
    <name evidence="1" type="ORF">acsn021_02600</name>
</gene>
<sequence>METITFNELLFELPITYEYIKECSLAEKINEHVNVRIQGVLTEEEQIRALEQVSMESQVRIYTEEEELFYGIVTSFDITYLNGVGEFVLCAADESIRLDIVKKSRSYQDINQTYAAIIKKTIGEYFGDFANISQYTVYPQAPIIQYKETDWEFIKRIASYMGTYLQPEAKRKGIQIYLGEHDGYKRNPAIYEYVEKSENQAYVSKENKEYITKIKNCKSIWIHVSENYNMGDKIVMKQELYTIIEKTACMEKEQLLFTYRLKRREDLQISINHNKAMKGTSLEGIILAIKDDKIKLQLCIDETQDEERAYLYPFAVPYTAEGNTGWYMMPQIGEGAFLYIPSEDESQGYISTAIHKEGESNPFMMNESVHRIGSEDNKSLVMGRDELSFQSEDKEFFITMMEEEGISVVSDEGIKLMAGKKCNLHGNRIKLYAKERITLTTKKTSINLDSVVDISGDNQRKSVADELLYSLGG</sequence>
<accession>A0A6S6R0C8</accession>
<proteinExistence type="predicted"/>
<reference evidence="1 2" key="1">
    <citation type="journal article" date="2016" name="Int. J. Syst. Evol. Microbiol.">
        <title>Descriptions of Anaerotaenia torta gen. nov., sp. nov. and Anaerocolumna cellulosilytica gen. nov., sp. nov. isolated from a methanogenic reactor of cattle waste.</title>
        <authorList>
            <person name="Uek A."/>
            <person name="Ohtaki Y."/>
            <person name="Kaku N."/>
            <person name="Ueki K."/>
        </authorList>
    </citation>
    <scope>NUCLEOTIDE SEQUENCE [LARGE SCALE GENOMIC DNA]</scope>
    <source>
        <strain evidence="1 2">SN021</strain>
    </source>
</reference>
<dbReference type="SUPFAM" id="SSF69279">
    <property type="entry name" value="Phage tail proteins"/>
    <property type="match status" value="1"/>
</dbReference>
<evidence type="ECO:0000313" key="2">
    <source>
        <dbReference type="Proteomes" id="UP000515561"/>
    </source>
</evidence>
<dbReference type="RefSeq" id="WP_184093780.1">
    <property type="nucleotide sequence ID" value="NZ_AP023367.1"/>
</dbReference>
<keyword evidence="2" id="KW-1185">Reference proteome</keyword>
<protein>
    <submittedName>
        <fullName evidence="1">Uncharacterized protein</fullName>
    </submittedName>
</protein>
<dbReference type="Pfam" id="PF05954">
    <property type="entry name" value="Phage_GPD"/>
    <property type="match status" value="1"/>
</dbReference>
<dbReference type="Gene3D" id="3.55.50.10">
    <property type="entry name" value="Baseplate protein-like domains"/>
    <property type="match status" value="1"/>
</dbReference>
<name>A0A6S6R0C8_9FIRM</name>
<organism evidence="1 2">
    <name type="scientific">Anaerocolumna cellulosilytica</name>
    <dbReference type="NCBI Taxonomy" id="433286"/>
    <lineage>
        <taxon>Bacteria</taxon>
        <taxon>Bacillati</taxon>
        <taxon>Bacillota</taxon>
        <taxon>Clostridia</taxon>
        <taxon>Lachnospirales</taxon>
        <taxon>Lachnospiraceae</taxon>
        <taxon>Anaerocolumna</taxon>
    </lineage>
</organism>
<dbReference type="AlphaFoldDB" id="A0A6S6R0C8"/>